<protein>
    <submittedName>
        <fullName evidence="6">Monosaccharide ABC transporter substrate-binding protein (CUT2 family)</fullName>
    </submittedName>
</protein>
<dbReference type="RefSeq" id="WP_166435445.1">
    <property type="nucleotide sequence ID" value="NZ_CP038196.1"/>
</dbReference>
<dbReference type="Pfam" id="PF13407">
    <property type="entry name" value="Peripla_BP_4"/>
    <property type="match status" value="1"/>
</dbReference>
<dbReference type="InterPro" id="IPR028082">
    <property type="entry name" value="Peripla_BP_I"/>
</dbReference>
<evidence type="ECO:0000256" key="1">
    <source>
        <dbReference type="ARBA" id="ARBA00004196"/>
    </source>
</evidence>
<comment type="subcellular location">
    <subcellularLocation>
        <location evidence="1">Cell envelope</location>
    </subcellularLocation>
</comment>
<evidence type="ECO:0000256" key="3">
    <source>
        <dbReference type="ARBA" id="ARBA00022729"/>
    </source>
</evidence>
<dbReference type="GO" id="GO:0030313">
    <property type="term" value="C:cell envelope"/>
    <property type="evidence" value="ECO:0007669"/>
    <property type="project" value="UniProtKB-SubCell"/>
</dbReference>
<dbReference type="AlphaFoldDB" id="A0A3D9XYF2"/>
<dbReference type="PANTHER" id="PTHR46847:SF1">
    <property type="entry name" value="D-ALLOSE-BINDING PERIPLASMIC PROTEIN-RELATED"/>
    <property type="match status" value="1"/>
</dbReference>
<evidence type="ECO:0000313" key="6">
    <source>
        <dbReference type="EMBL" id="REF73292.1"/>
    </source>
</evidence>
<name>A0A3D9XYF2_PARVE</name>
<feature type="chain" id="PRO_5017644095" evidence="4">
    <location>
        <begin position="27"/>
        <end position="321"/>
    </location>
</feature>
<gene>
    <name evidence="6" type="ORF">BDD41_1840</name>
</gene>
<keyword evidence="3 4" id="KW-0732">Signal</keyword>
<dbReference type="CDD" id="cd01536">
    <property type="entry name" value="PBP1_ABC_sugar_binding-like"/>
    <property type="match status" value="1"/>
</dbReference>
<proteinExistence type="inferred from homology"/>
<dbReference type="EMBL" id="QTUJ01000001">
    <property type="protein sequence ID" value="REF73292.1"/>
    <property type="molecule type" value="Genomic_DNA"/>
</dbReference>
<dbReference type="Gene3D" id="3.40.50.2300">
    <property type="match status" value="2"/>
</dbReference>
<dbReference type="GO" id="GO:0030246">
    <property type="term" value="F:carbohydrate binding"/>
    <property type="evidence" value="ECO:0007669"/>
    <property type="project" value="UniProtKB-ARBA"/>
</dbReference>
<evidence type="ECO:0000313" key="7">
    <source>
        <dbReference type="Proteomes" id="UP000256941"/>
    </source>
</evidence>
<reference evidence="6 7" key="1">
    <citation type="submission" date="2018-08" db="EMBL/GenBank/DDBJ databases">
        <title>Genomic Encyclopedia of Archaeal and Bacterial Type Strains, Phase II (KMG-II): from individual species to whole genera.</title>
        <authorList>
            <person name="Goeker M."/>
        </authorList>
    </citation>
    <scope>NUCLEOTIDE SEQUENCE [LARGE SCALE GENOMIC DNA]</scope>
    <source>
        <strain evidence="6 7">DSM 17099</strain>
    </source>
</reference>
<feature type="domain" description="Periplasmic binding protein" evidence="5">
    <location>
        <begin position="30"/>
        <end position="294"/>
    </location>
</feature>
<evidence type="ECO:0000256" key="4">
    <source>
        <dbReference type="SAM" id="SignalP"/>
    </source>
</evidence>
<accession>A0A3D9XYF2</accession>
<dbReference type="SUPFAM" id="SSF53822">
    <property type="entry name" value="Periplasmic binding protein-like I"/>
    <property type="match status" value="1"/>
</dbReference>
<sequence length="321" mass="33778">MNRLRKISRTLGVTTSLVIAGTAAQADGTVAVIVTNFQNVAEVSMAEGFSTKAKELGYDVVEMDSKGSVERQANAIDDAIAQGVKGIAAIVLDSAVAASWVDNANDMDVKFSAMAVQVGDPSNPWSEVYPGLASLVGRDDYATGARIAKYATSLFDEGKPLKIGLVEGMPGYSTVINLTNGFKAGLEEAGVEYEIVMSQPTDWTQVKGQEVCQNALTATPDIDLFYAHAQTMAVGCADAVDDVGSQAKIVTAAGGLALGHPYVQRGQIAAAVCEPWHEIGARTAETLIASIDGTDVETPQLVTLELPIYTAENVDSCKPEW</sequence>
<dbReference type="InterPro" id="IPR025997">
    <property type="entry name" value="SBP_2_dom"/>
</dbReference>
<organism evidence="6 7">
    <name type="scientific">Paracoccus versutus</name>
    <name type="common">Thiobacillus versutus</name>
    <dbReference type="NCBI Taxonomy" id="34007"/>
    <lineage>
        <taxon>Bacteria</taxon>
        <taxon>Pseudomonadati</taxon>
        <taxon>Pseudomonadota</taxon>
        <taxon>Alphaproteobacteria</taxon>
        <taxon>Rhodobacterales</taxon>
        <taxon>Paracoccaceae</taxon>
        <taxon>Paracoccus</taxon>
    </lineage>
</organism>
<evidence type="ECO:0000259" key="5">
    <source>
        <dbReference type="Pfam" id="PF13407"/>
    </source>
</evidence>
<feature type="signal peptide" evidence="4">
    <location>
        <begin position="1"/>
        <end position="26"/>
    </location>
</feature>
<evidence type="ECO:0000256" key="2">
    <source>
        <dbReference type="ARBA" id="ARBA00007639"/>
    </source>
</evidence>
<dbReference type="Proteomes" id="UP000256941">
    <property type="component" value="Unassembled WGS sequence"/>
</dbReference>
<dbReference type="PANTHER" id="PTHR46847">
    <property type="entry name" value="D-ALLOSE-BINDING PERIPLASMIC PROTEIN-RELATED"/>
    <property type="match status" value="1"/>
</dbReference>
<comment type="caution">
    <text evidence="6">The sequence shown here is derived from an EMBL/GenBank/DDBJ whole genome shotgun (WGS) entry which is preliminary data.</text>
</comment>
<comment type="similarity">
    <text evidence="2">Belongs to the bacterial solute-binding protein 2 family.</text>
</comment>